<evidence type="ECO:0000256" key="3">
    <source>
        <dbReference type="ARBA" id="ARBA00022692"/>
    </source>
</evidence>
<dbReference type="EMBL" id="SADE01000001">
    <property type="protein sequence ID" value="RVU37815.1"/>
    <property type="molecule type" value="Genomic_DNA"/>
</dbReference>
<sequence>MTAISNDTSTQTQHPLRAAGWMFGALLSFSTLAVAARNVSEELDTFQLMFFRSVIMLAMVVSIGMLSPGGLGQFRTKNLKGHLARNCAHFVGQFGWFFGVAAIPLAQVVAIEFTTPLWIGVFAPFLLGERMTLVRGLVLVVGFSGVLVVVRPWEAEIQAGSVAVMVAAVGFALSMITTKRLTRSDSVLCILFYMGLMQAPMGLLPALWSWVMPGPEVWAWMVLISTCGMSAHFCLAKALSSADALVVAPMDYLRLPVFALVGYVFFAETVGIEVVLGGLVILISNWLNTWLEARRTRRARAAAAISS</sequence>
<dbReference type="Proteomes" id="UP000287447">
    <property type="component" value="Unassembled WGS sequence"/>
</dbReference>
<feature type="transmembrane region" description="Helical" evidence="6">
    <location>
        <begin position="48"/>
        <end position="74"/>
    </location>
</feature>
<evidence type="ECO:0000313" key="8">
    <source>
        <dbReference type="EMBL" id="RVU37815.1"/>
    </source>
</evidence>
<evidence type="ECO:0000256" key="1">
    <source>
        <dbReference type="ARBA" id="ARBA00004141"/>
    </source>
</evidence>
<accession>A0A437QTH6</accession>
<dbReference type="InterPro" id="IPR000620">
    <property type="entry name" value="EamA_dom"/>
</dbReference>
<feature type="transmembrane region" description="Helical" evidence="6">
    <location>
        <begin position="133"/>
        <end position="151"/>
    </location>
</feature>
<evidence type="ECO:0000256" key="6">
    <source>
        <dbReference type="SAM" id="Phobius"/>
    </source>
</evidence>
<feature type="transmembrane region" description="Helical" evidence="6">
    <location>
        <begin position="188"/>
        <end position="211"/>
    </location>
</feature>
<feature type="domain" description="EamA" evidence="7">
    <location>
        <begin position="18"/>
        <end position="150"/>
    </location>
</feature>
<dbReference type="InterPro" id="IPR037185">
    <property type="entry name" value="EmrE-like"/>
</dbReference>
<keyword evidence="9" id="KW-1185">Reference proteome</keyword>
<dbReference type="Pfam" id="PF00892">
    <property type="entry name" value="EamA"/>
    <property type="match status" value="2"/>
</dbReference>
<comment type="subcellular location">
    <subcellularLocation>
        <location evidence="1">Membrane</location>
        <topology evidence="1">Multi-pass membrane protein</topology>
    </subcellularLocation>
</comment>
<comment type="similarity">
    <text evidence="2">Belongs to the drug/metabolite transporter (DMT) superfamily. 10 TMS drug/metabolite exporter (DME) (TC 2.A.7.3) family.</text>
</comment>
<keyword evidence="3 6" id="KW-0812">Transmembrane</keyword>
<feature type="domain" description="EamA" evidence="7">
    <location>
        <begin position="160"/>
        <end position="288"/>
    </location>
</feature>
<reference evidence="9" key="1">
    <citation type="submission" date="2019-01" db="EMBL/GenBank/DDBJ databases">
        <title>Gri0909 isolated from a small marine red alga.</title>
        <authorList>
            <person name="Kim J."/>
            <person name="Jeong S.E."/>
            <person name="Jeon C.O."/>
        </authorList>
    </citation>
    <scope>NUCLEOTIDE SEQUENCE [LARGE SCALE GENOMIC DNA]</scope>
    <source>
        <strain evidence="9">Gri0909</strain>
    </source>
</reference>
<feature type="transmembrane region" description="Helical" evidence="6">
    <location>
        <begin position="94"/>
        <end position="121"/>
    </location>
</feature>
<name>A0A437QTH6_9PROT</name>
<comment type="caution">
    <text evidence="8">The sequence shown here is derived from an EMBL/GenBank/DDBJ whole genome shotgun (WGS) entry which is preliminary data.</text>
</comment>
<proteinExistence type="inferred from homology"/>
<evidence type="ECO:0000256" key="4">
    <source>
        <dbReference type="ARBA" id="ARBA00022989"/>
    </source>
</evidence>
<evidence type="ECO:0000259" key="7">
    <source>
        <dbReference type="Pfam" id="PF00892"/>
    </source>
</evidence>
<dbReference type="AlphaFoldDB" id="A0A437QTH6"/>
<dbReference type="PANTHER" id="PTHR22911">
    <property type="entry name" value="ACYL-MALONYL CONDENSING ENZYME-RELATED"/>
    <property type="match status" value="1"/>
</dbReference>
<keyword evidence="5 6" id="KW-0472">Membrane</keyword>
<evidence type="ECO:0000256" key="5">
    <source>
        <dbReference type="ARBA" id="ARBA00023136"/>
    </source>
</evidence>
<feature type="transmembrane region" description="Helical" evidence="6">
    <location>
        <begin position="157"/>
        <end position="176"/>
    </location>
</feature>
<evidence type="ECO:0000313" key="9">
    <source>
        <dbReference type="Proteomes" id="UP000287447"/>
    </source>
</evidence>
<dbReference type="SUPFAM" id="SSF103481">
    <property type="entry name" value="Multidrug resistance efflux transporter EmrE"/>
    <property type="match status" value="2"/>
</dbReference>
<feature type="transmembrane region" description="Helical" evidence="6">
    <location>
        <begin position="18"/>
        <end position="36"/>
    </location>
</feature>
<organism evidence="8 9">
    <name type="scientific">Hwanghaeella grinnelliae</name>
    <dbReference type="NCBI Taxonomy" id="2500179"/>
    <lineage>
        <taxon>Bacteria</taxon>
        <taxon>Pseudomonadati</taxon>
        <taxon>Pseudomonadota</taxon>
        <taxon>Alphaproteobacteria</taxon>
        <taxon>Rhodospirillales</taxon>
        <taxon>Rhodospirillaceae</taxon>
        <taxon>Hwanghaeella</taxon>
    </lineage>
</organism>
<evidence type="ECO:0000256" key="2">
    <source>
        <dbReference type="ARBA" id="ARBA00009853"/>
    </source>
</evidence>
<gene>
    <name evidence="8" type="ORF">EOI86_00475</name>
</gene>
<feature type="transmembrane region" description="Helical" evidence="6">
    <location>
        <begin position="244"/>
        <end position="266"/>
    </location>
</feature>
<keyword evidence="4 6" id="KW-1133">Transmembrane helix</keyword>
<feature type="transmembrane region" description="Helical" evidence="6">
    <location>
        <begin position="272"/>
        <end position="291"/>
    </location>
</feature>
<dbReference type="GO" id="GO:0016020">
    <property type="term" value="C:membrane"/>
    <property type="evidence" value="ECO:0007669"/>
    <property type="project" value="UniProtKB-SubCell"/>
</dbReference>
<protein>
    <submittedName>
        <fullName evidence="8">DMT family transporter</fullName>
    </submittedName>
</protein>
<feature type="transmembrane region" description="Helical" evidence="6">
    <location>
        <begin position="217"/>
        <end position="235"/>
    </location>
</feature>
<dbReference type="PANTHER" id="PTHR22911:SF6">
    <property type="entry name" value="SOLUTE CARRIER FAMILY 35 MEMBER G1"/>
    <property type="match status" value="1"/>
</dbReference>